<dbReference type="AlphaFoldDB" id="A0A0F9DD70"/>
<dbReference type="EMBL" id="LAZR01032165">
    <property type="protein sequence ID" value="KKL51666.1"/>
    <property type="molecule type" value="Genomic_DNA"/>
</dbReference>
<sequence length="43" mass="4927">MPRLRDKALRSKVPFCHQVAQVSLVVFPYTSYSPLINRLNLAP</sequence>
<evidence type="ECO:0000313" key="1">
    <source>
        <dbReference type="EMBL" id="KKL51666.1"/>
    </source>
</evidence>
<name>A0A0F9DD70_9ZZZZ</name>
<gene>
    <name evidence="1" type="ORF">LCGC14_2293220</name>
</gene>
<comment type="caution">
    <text evidence="1">The sequence shown here is derived from an EMBL/GenBank/DDBJ whole genome shotgun (WGS) entry which is preliminary data.</text>
</comment>
<feature type="non-terminal residue" evidence="1">
    <location>
        <position position="43"/>
    </location>
</feature>
<reference evidence="1" key="1">
    <citation type="journal article" date="2015" name="Nature">
        <title>Complex archaea that bridge the gap between prokaryotes and eukaryotes.</title>
        <authorList>
            <person name="Spang A."/>
            <person name="Saw J.H."/>
            <person name="Jorgensen S.L."/>
            <person name="Zaremba-Niedzwiedzka K."/>
            <person name="Martijn J."/>
            <person name="Lind A.E."/>
            <person name="van Eijk R."/>
            <person name="Schleper C."/>
            <person name="Guy L."/>
            <person name="Ettema T.J."/>
        </authorList>
    </citation>
    <scope>NUCLEOTIDE SEQUENCE</scope>
</reference>
<organism evidence="1">
    <name type="scientific">marine sediment metagenome</name>
    <dbReference type="NCBI Taxonomy" id="412755"/>
    <lineage>
        <taxon>unclassified sequences</taxon>
        <taxon>metagenomes</taxon>
        <taxon>ecological metagenomes</taxon>
    </lineage>
</organism>
<protein>
    <submittedName>
        <fullName evidence="1">Uncharacterized protein</fullName>
    </submittedName>
</protein>
<accession>A0A0F9DD70</accession>
<proteinExistence type="predicted"/>